<evidence type="ECO:0000256" key="1">
    <source>
        <dbReference type="SAM" id="Phobius"/>
    </source>
</evidence>
<dbReference type="RefSeq" id="WP_101849676.1">
    <property type="nucleotide sequence ID" value="NZ_PKIZ01000012.1"/>
</dbReference>
<sequence>MTSTSLFLSALLVLLLVVLGLDLRATGRPVRGLTGVLQLDNRQASHCDGCRRAVRLRARPWVIASMGVVLVGLVASVTLATRYAVGNGLPASLLCLTALLAIGPLALANRRASHRVRESSGHEPGS</sequence>
<protein>
    <submittedName>
        <fullName evidence="2">Uncharacterized protein</fullName>
    </submittedName>
</protein>
<keyword evidence="3" id="KW-1185">Reference proteome</keyword>
<evidence type="ECO:0000313" key="3">
    <source>
        <dbReference type="Proteomes" id="UP000234206"/>
    </source>
</evidence>
<keyword evidence="1" id="KW-0472">Membrane</keyword>
<dbReference type="AlphaFoldDB" id="A0A2I1PA52"/>
<proteinExistence type="predicted"/>
<keyword evidence="1" id="KW-1133">Transmembrane helix</keyword>
<gene>
    <name evidence="2" type="ORF">CYJ76_07250</name>
</gene>
<feature type="transmembrane region" description="Helical" evidence="1">
    <location>
        <begin position="91"/>
        <end position="108"/>
    </location>
</feature>
<evidence type="ECO:0000313" key="2">
    <source>
        <dbReference type="EMBL" id="PKZ41504.1"/>
    </source>
</evidence>
<dbReference type="OrthoDB" id="9979963at2"/>
<name>A0A2I1PA52_9MICO</name>
<dbReference type="EMBL" id="PKIZ01000012">
    <property type="protein sequence ID" value="PKZ41504.1"/>
    <property type="molecule type" value="Genomic_DNA"/>
</dbReference>
<feature type="transmembrane region" description="Helical" evidence="1">
    <location>
        <begin position="6"/>
        <end position="23"/>
    </location>
</feature>
<organism evidence="2 3">
    <name type="scientific">Kytococcus schroeteri</name>
    <dbReference type="NCBI Taxonomy" id="138300"/>
    <lineage>
        <taxon>Bacteria</taxon>
        <taxon>Bacillati</taxon>
        <taxon>Actinomycetota</taxon>
        <taxon>Actinomycetes</taxon>
        <taxon>Micrococcales</taxon>
        <taxon>Kytococcaceae</taxon>
        <taxon>Kytococcus</taxon>
    </lineage>
</organism>
<feature type="transmembrane region" description="Helical" evidence="1">
    <location>
        <begin position="61"/>
        <end position="85"/>
    </location>
</feature>
<keyword evidence="1" id="KW-0812">Transmembrane</keyword>
<reference evidence="2 3" key="1">
    <citation type="submission" date="2017-12" db="EMBL/GenBank/DDBJ databases">
        <title>Phylogenetic diversity of female urinary microbiome.</title>
        <authorList>
            <person name="Thomas-White K."/>
            <person name="Wolfe A.J."/>
        </authorList>
    </citation>
    <scope>NUCLEOTIDE SEQUENCE [LARGE SCALE GENOMIC DNA]</scope>
    <source>
        <strain evidence="2 3">UMB1298</strain>
    </source>
</reference>
<dbReference type="Proteomes" id="UP000234206">
    <property type="component" value="Unassembled WGS sequence"/>
</dbReference>
<comment type="caution">
    <text evidence="2">The sequence shown here is derived from an EMBL/GenBank/DDBJ whole genome shotgun (WGS) entry which is preliminary data.</text>
</comment>
<accession>A0A2I1PA52</accession>